<dbReference type="EMBL" id="JAOCDZ010000042">
    <property type="protein sequence ID" value="MDH0740306.1"/>
    <property type="molecule type" value="Genomic_DNA"/>
</dbReference>
<evidence type="ECO:0000313" key="2">
    <source>
        <dbReference type="Proteomes" id="UP001161094"/>
    </source>
</evidence>
<accession>A0AA42S847</accession>
<comment type="caution">
    <text evidence="1">The sequence shown here is derived from an EMBL/GenBank/DDBJ whole genome shotgun (WGS) entry which is preliminary data.</text>
</comment>
<protein>
    <submittedName>
        <fullName evidence="1">Uncharacterized protein</fullName>
    </submittedName>
</protein>
<evidence type="ECO:0000313" key="1">
    <source>
        <dbReference type="EMBL" id="MDH0740306.1"/>
    </source>
</evidence>
<dbReference type="AlphaFoldDB" id="A0AA42S847"/>
<name>A0AA42S847_9BURK</name>
<organism evidence="1 2">
    <name type="scientific">Achromobacter spanius</name>
    <dbReference type="NCBI Taxonomy" id="217203"/>
    <lineage>
        <taxon>Bacteria</taxon>
        <taxon>Pseudomonadati</taxon>
        <taxon>Pseudomonadota</taxon>
        <taxon>Betaproteobacteria</taxon>
        <taxon>Burkholderiales</taxon>
        <taxon>Alcaligenaceae</taxon>
        <taxon>Achromobacter</taxon>
    </lineage>
</organism>
<reference evidence="1" key="1">
    <citation type="submission" date="2022-09" db="EMBL/GenBank/DDBJ databases">
        <title>Intensive care unit water sources are persistently colonized with multi-drug resistant bacteria and are the site of extensive horizontal gene transfer of antibiotic resistance genes.</title>
        <authorList>
            <person name="Diorio-Toth L."/>
        </authorList>
    </citation>
    <scope>NUCLEOTIDE SEQUENCE</scope>
    <source>
        <strain evidence="1">GD03843</strain>
    </source>
</reference>
<gene>
    <name evidence="1" type="ORF">N5D93_31225</name>
</gene>
<dbReference type="Proteomes" id="UP001161094">
    <property type="component" value="Unassembled WGS sequence"/>
</dbReference>
<sequence>MPLIVQVMKQSTNRLKAMAMTGECMGDLKIARRAALDEKKAELRKQNQ</sequence>
<dbReference type="RefSeq" id="WP_279997684.1">
    <property type="nucleotide sequence ID" value="NZ_JAOCDZ010000042.1"/>
</dbReference>
<proteinExistence type="predicted"/>